<sequence length="50" mass="5356">MSAGLLTERSARAIAKDPQAVLRAAQELQALIWDIMRARFEGTAEGVTAA</sequence>
<accession>A0ABT1PCT1</accession>
<keyword evidence="2" id="KW-1185">Reference proteome</keyword>
<name>A0ABT1PCT1_9ACTN</name>
<dbReference type="EMBL" id="JANFNH010000012">
    <property type="protein sequence ID" value="MCQ4043154.1"/>
    <property type="molecule type" value="Genomic_DNA"/>
</dbReference>
<proteinExistence type="predicted"/>
<reference evidence="1 2" key="1">
    <citation type="submission" date="2022-06" db="EMBL/GenBank/DDBJ databases">
        <title>Draft genome sequence of type strain Streptomyces rubrisoli DSM 42083.</title>
        <authorList>
            <person name="Duangmal K."/>
            <person name="Klaysubun C."/>
        </authorList>
    </citation>
    <scope>NUCLEOTIDE SEQUENCE [LARGE SCALE GENOMIC DNA]</scope>
    <source>
        <strain evidence="1 2">DSM 42083</strain>
    </source>
</reference>
<evidence type="ECO:0000313" key="2">
    <source>
        <dbReference type="Proteomes" id="UP001206206"/>
    </source>
</evidence>
<protein>
    <submittedName>
        <fullName evidence="1">Uncharacterized protein</fullName>
    </submittedName>
</protein>
<dbReference type="Proteomes" id="UP001206206">
    <property type="component" value="Unassembled WGS sequence"/>
</dbReference>
<comment type="caution">
    <text evidence="1">The sequence shown here is derived from an EMBL/GenBank/DDBJ whole genome shotgun (WGS) entry which is preliminary data.</text>
</comment>
<gene>
    <name evidence="1" type="ORF">NON19_14235</name>
</gene>
<organism evidence="1 2">
    <name type="scientific">Streptantibioticus rubrisoli</name>
    <dbReference type="NCBI Taxonomy" id="1387313"/>
    <lineage>
        <taxon>Bacteria</taxon>
        <taxon>Bacillati</taxon>
        <taxon>Actinomycetota</taxon>
        <taxon>Actinomycetes</taxon>
        <taxon>Kitasatosporales</taxon>
        <taxon>Streptomycetaceae</taxon>
        <taxon>Streptantibioticus</taxon>
    </lineage>
</organism>
<evidence type="ECO:0000313" key="1">
    <source>
        <dbReference type="EMBL" id="MCQ4043154.1"/>
    </source>
</evidence>